<sequence>MTTKTAPFSPESRPVLLVDRQRIEEWLIARIAGMRRIDPEQVDADESFIANGLSSRSSVALVGDLAKELGVPLPETLTWEYPTIAALAEHVAGVGASPHDD</sequence>
<dbReference type="Proteomes" id="UP000462055">
    <property type="component" value="Unassembled WGS sequence"/>
</dbReference>
<evidence type="ECO:0000256" key="2">
    <source>
        <dbReference type="ARBA" id="ARBA00022553"/>
    </source>
</evidence>
<dbReference type="EMBL" id="WBMS02000032">
    <property type="protein sequence ID" value="MWA04974.1"/>
    <property type="molecule type" value="Genomic_DNA"/>
</dbReference>
<evidence type="ECO:0000313" key="5">
    <source>
        <dbReference type="Proteomes" id="UP000462055"/>
    </source>
</evidence>
<keyword evidence="1" id="KW-0596">Phosphopantetheine</keyword>
<proteinExistence type="predicted"/>
<dbReference type="SUPFAM" id="SSF47336">
    <property type="entry name" value="ACP-like"/>
    <property type="match status" value="1"/>
</dbReference>
<dbReference type="Pfam" id="PF00550">
    <property type="entry name" value="PP-binding"/>
    <property type="match status" value="1"/>
</dbReference>
<keyword evidence="5" id="KW-1185">Reference proteome</keyword>
<dbReference type="RefSeq" id="WP_151597476.1">
    <property type="nucleotide sequence ID" value="NZ_WBMS02000032.1"/>
</dbReference>
<dbReference type="InterPro" id="IPR020806">
    <property type="entry name" value="PKS_PP-bd"/>
</dbReference>
<feature type="domain" description="Carrier" evidence="3">
    <location>
        <begin position="18"/>
        <end position="95"/>
    </location>
</feature>
<dbReference type="SMART" id="SM00823">
    <property type="entry name" value="PKS_PP"/>
    <property type="match status" value="1"/>
</dbReference>
<name>A0A6I4MLG2_9ACTN</name>
<dbReference type="PROSITE" id="PS50075">
    <property type="entry name" value="CARRIER"/>
    <property type="match status" value="1"/>
</dbReference>
<evidence type="ECO:0000313" key="4">
    <source>
        <dbReference type="EMBL" id="MWA04974.1"/>
    </source>
</evidence>
<keyword evidence="2" id="KW-0597">Phosphoprotein</keyword>
<reference evidence="4" key="1">
    <citation type="submission" date="2019-12" db="EMBL/GenBank/DDBJ databases">
        <title>Actinomadura physcomitrii sp. nov., a novel actinomycete isolated from moss [Physcomitrium sphaericum (Ludw) Fuernr].</title>
        <authorList>
            <person name="Zhuang X."/>
        </authorList>
    </citation>
    <scope>NUCLEOTIDE SEQUENCE [LARGE SCALE GENOMIC DNA]</scope>
    <source>
        <strain evidence="4">LD22</strain>
    </source>
</reference>
<organism evidence="4 5">
    <name type="scientific">Actinomadura physcomitrii</name>
    <dbReference type="NCBI Taxonomy" id="2650748"/>
    <lineage>
        <taxon>Bacteria</taxon>
        <taxon>Bacillati</taxon>
        <taxon>Actinomycetota</taxon>
        <taxon>Actinomycetes</taxon>
        <taxon>Streptosporangiales</taxon>
        <taxon>Thermomonosporaceae</taxon>
        <taxon>Actinomadura</taxon>
    </lineage>
</organism>
<protein>
    <submittedName>
        <fullName evidence="4">Acyl carrier protein</fullName>
    </submittedName>
</protein>
<dbReference type="InterPro" id="IPR036736">
    <property type="entry name" value="ACP-like_sf"/>
</dbReference>
<evidence type="ECO:0000256" key="1">
    <source>
        <dbReference type="ARBA" id="ARBA00022450"/>
    </source>
</evidence>
<dbReference type="GO" id="GO:0031177">
    <property type="term" value="F:phosphopantetheine binding"/>
    <property type="evidence" value="ECO:0007669"/>
    <property type="project" value="InterPro"/>
</dbReference>
<comment type="caution">
    <text evidence="4">The sequence shown here is derived from an EMBL/GenBank/DDBJ whole genome shotgun (WGS) entry which is preliminary data.</text>
</comment>
<gene>
    <name evidence="4" type="ORF">F8568_032335</name>
</gene>
<dbReference type="AlphaFoldDB" id="A0A6I4MLG2"/>
<dbReference type="SMART" id="SM01294">
    <property type="entry name" value="PKS_PP_betabranch"/>
    <property type="match status" value="1"/>
</dbReference>
<evidence type="ECO:0000259" key="3">
    <source>
        <dbReference type="PROSITE" id="PS50075"/>
    </source>
</evidence>
<accession>A0A6I4MLG2</accession>
<dbReference type="Gene3D" id="1.10.1200.10">
    <property type="entry name" value="ACP-like"/>
    <property type="match status" value="1"/>
</dbReference>
<dbReference type="InterPro" id="IPR009081">
    <property type="entry name" value="PP-bd_ACP"/>
</dbReference>